<name>A0A2K3MA49_TRIPR</name>
<evidence type="ECO:0000313" key="2">
    <source>
        <dbReference type="Proteomes" id="UP000236291"/>
    </source>
</evidence>
<keyword evidence="1" id="KW-0675">Receptor</keyword>
<protein>
    <submittedName>
        <fullName evidence="1">Cysteine-rich receptor-like protein kinase</fullName>
    </submittedName>
</protein>
<dbReference type="AlphaFoldDB" id="A0A2K3MA49"/>
<dbReference type="PANTHER" id="PTHR36617:SF5">
    <property type="entry name" value="OS05G0421675 PROTEIN"/>
    <property type="match status" value="1"/>
</dbReference>
<reference evidence="1 2" key="1">
    <citation type="journal article" date="2014" name="Am. J. Bot.">
        <title>Genome assembly and annotation for red clover (Trifolium pratense; Fabaceae).</title>
        <authorList>
            <person name="Istvanek J."/>
            <person name="Jaros M."/>
            <person name="Krenek A."/>
            <person name="Repkova J."/>
        </authorList>
    </citation>
    <scope>NUCLEOTIDE SEQUENCE [LARGE SCALE GENOMIC DNA]</scope>
    <source>
        <strain evidence="2">cv. Tatra</strain>
        <tissue evidence="1">Young leaves</tissue>
    </source>
</reference>
<keyword evidence="1" id="KW-0808">Transferase</keyword>
<sequence>DELWYKVLVAKYGVEDGRVRGRGRNASSWWKDVCDVREGVGLSVGRWFDVNLSRTVGNGEDTDFWRHKWRRWGVGQHLYVWEEELHMECCAALDSIFLQNATPDLWRWLLDPNAGYSVHGAYHLLTHIIPLAMAAHNDIIWNKIAPLKVSLFA</sequence>
<gene>
    <name evidence="1" type="ORF">L195_g043749</name>
</gene>
<proteinExistence type="predicted"/>
<evidence type="ECO:0000313" key="1">
    <source>
        <dbReference type="EMBL" id="PNX87656.1"/>
    </source>
</evidence>
<dbReference type="Proteomes" id="UP000236291">
    <property type="component" value="Unassembled WGS sequence"/>
</dbReference>
<dbReference type="EMBL" id="ASHM01054395">
    <property type="protein sequence ID" value="PNX87656.1"/>
    <property type="molecule type" value="Genomic_DNA"/>
</dbReference>
<keyword evidence="1" id="KW-0418">Kinase</keyword>
<accession>A0A2K3MA49</accession>
<dbReference type="PANTHER" id="PTHR36617">
    <property type="entry name" value="PROTEIN, PUTATIVE-RELATED"/>
    <property type="match status" value="1"/>
</dbReference>
<reference evidence="1 2" key="2">
    <citation type="journal article" date="2017" name="Front. Plant Sci.">
        <title>Gene Classification and Mining of Molecular Markers Useful in Red Clover (Trifolium pratense) Breeding.</title>
        <authorList>
            <person name="Istvanek J."/>
            <person name="Dluhosova J."/>
            <person name="Dluhos P."/>
            <person name="Patkova L."/>
            <person name="Nedelnik J."/>
            <person name="Repkova J."/>
        </authorList>
    </citation>
    <scope>NUCLEOTIDE SEQUENCE [LARGE SCALE GENOMIC DNA]</scope>
    <source>
        <strain evidence="2">cv. Tatra</strain>
        <tissue evidence="1">Young leaves</tissue>
    </source>
</reference>
<feature type="non-terminal residue" evidence="1">
    <location>
        <position position="1"/>
    </location>
</feature>
<comment type="caution">
    <text evidence="1">The sequence shown here is derived from an EMBL/GenBank/DDBJ whole genome shotgun (WGS) entry which is preliminary data.</text>
</comment>
<dbReference type="GO" id="GO:0016301">
    <property type="term" value="F:kinase activity"/>
    <property type="evidence" value="ECO:0007669"/>
    <property type="project" value="UniProtKB-KW"/>
</dbReference>
<organism evidence="1 2">
    <name type="scientific">Trifolium pratense</name>
    <name type="common">Red clover</name>
    <dbReference type="NCBI Taxonomy" id="57577"/>
    <lineage>
        <taxon>Eukaryota</taxon>
        <taxon>Viridiplantae</taxon>
        <taxon>Streptophyta</taxon>
        <taxon>Embryophyta</taxon>
        <taxon>Tracheophyta</taxon>
        <taxon>Spermatophyta</taxon>
        <taxon>Magnoliopsida</taxon>
        <taxon>eudicotyledons</taxon>
        <taxon>Gunneridae</taxon>
        <taxon>Pentapetalae</taxon>
        <taxon>rosids</taxon>
        <taxon>fabids</taxon>
        <taxon>Fabales</taxon>
        <taxon>Fabaceae</taxon>
        <taxon>Papilionoideae</taxon>
        <taxon>50 kb inversion clade</taxon>
        <taxon>NPAAA clade</taxon>
        <taxon>Hologalegina</taxon>
        <taxon>IRL clade</taxon>
        <taxon>Trifolieae</taxon>
        <taxon>Trifolium</taxon>
    </lineage>
</organism>